<dbReference type="Gene3D" id="1.10.10.10">
    <property type="entry name" value="Winged helix-like DNA-binding domain superfamily/Winged helix DNA-binding domain"/>
    <property type="match status" value="1"/>
</dbReference>
<organism evidence="2">
    <name type="scientific">Siphoviridae sp. ctuvi3</name>
    <dbReference type="NCBI Taxonomy" id="2825718"/>
    <lineage>
        <taxon>Viruses</taxon>
        <taxon>Duplodnaviria</taxon>
        <taxon>Heunggongvirae</taxon>
        <taxon>Uroviricota</taxon>
        <taxon>Caudoviricetes</taxon>
    </lineage>
</organism>
<name>A0A8S5TZL1_9CAUD</name>
<dbReference type="InterPro" id="IPR010921">
    <property type="entry name" value="Trp_repressor/repl_initiator"/>
</dbReference>
<proteinExistence type="predicted"/>
<evidence type="ECO:0000313" key="2">
    <source>
        <dbReference type="EMBL" id="DAF87645.1"/>
    </source>
</evidence>
<dbReference type="InterPro" id="IPR036388">
    <property type="entry name" value="WH-like_DNA-bd_sf"/>
</dbReference>
<dbReference type="InterPro" id="IPR009057">
    <property type="entry name" value="Homeodomain-like_sf"/>
</dbReference>
<dbReference type="InterPro" id="IPR002514">
    <property type="entry name" value="Transposase_8"/>
</dbReference>
<feature type="region of interest" description="Disordered" evidence="1">
    <location>
        <begin position="110"/>
        <end position="133"/>
    </location>
</feature>
<dbReference type="GO" id="GO:0043565">
    <property type="term" value="F:sequence-specific DNA binding"/>
    <property type="evidence" value="ECO:0007669"/>
    <property type="project" value="InterPro"/>
</dbReference>
<dbReference type="GO" id="GO:0004803">
    <property type="term" value="F:transposase activity"/>
    <property type="evidence" value="ECO:0007669"/>
    <property type="project" value="InterPro"/>
</dbReference>
<dbReference type="SUPFAM" id="SSF48295">
    <property type="entry name" value="TrpR-like"/>
    <property type="match status" value="1"/>
</dbReference>
<evidence type="ECO:0000256" key="1">
    <source>
        <dbReference type="SAM" id="MobiDB-lite"/>
    </source>
</evidence>
<dbReference type="EMBL" id="BK015965">
    <property type="protein sequence ID" value="DAF87645.1"/>
    <property type="molecule type" value="Genomic_DNA"/>
</dbReference>
<dbReference type="SUPFAM" id="SSF46689">
    <property type="entry name" value="Homeodomain-like"/>
    <property type="match status" value="1"/>
</dbReference>
<accession>A0A8S5TZL1</accession>
<reference evidence="2" key="1">
    <citation type="journal article" date="2021" name="Proc. Natl. Acad. Sci. U.S.A.">
        <title>A Catalog of Tens of Thousands of Viruses from Human Metagenomes Reveals Hidden Associations with Chronic Diseases.</title>
        <authorList>
            <person name="Tisza M.J."/>
            <person name="Buck C.B."/>
        </authorList>
    </citation>
    <scope>NUCLEOTIDE SEQUENCE</scope>
    <source>
        <strain evidence="2">Ctuvi3</strain>
    </source>
</reference>
<protein>
    <submittedName>
        <fullName evidence="2">Transposase</fullName>
    </submittedName>
</protein>
<sequence length="133" mass="15792">MQYTEDFKRGIVRALIASGMSRKEFADKAEIGVGTLKRWVAQYKDEEVPKVDRKKYSEEYKKSIVKNMIYDGITCESMARETGISRQLIEYWDSKYRYDVIDEVEREARQRRKKKVKKGTTWHRYGSSAGRFE</sequence>
<dbReference type="GO" id="GO:0006313">
    <property type="term" value="P:DNA transposition"/>
    <property type="evidence" value="ECO:0007669"/>
    <property type="project" value="InterPro"/>
</dbReference>
<feature type="compositionally biased region" description="Basic residues" evidence="1">
    <location>
        <begin position="110"/>
        <end position="121"/>
    </location>
</feature>
<dbReference type="Pfam" id="PF01527">
    <property type="entry name" value="HTH_Tnp_1"/>
    <property type="match status" value="2"/>
</dbReference>